<reference evidence="1" key="2">
    <citation type="submission" date="2017-11" db="EMBL/GenBank/DDBJ databases">
        <title>Coralsnake Venomics: Analyses of Venom Gland Transcriptomes and Proteomes of Six Brazilian Taxa.</title>
        <authorList>
            <person name="Aird S.D."/>
            <person name="Jorge da Silva N."/>
            <person name="Qiu L."/>
            <person name="Villar-Briones A."/>
            <person name="Aparecida-Saddi V."/>
            <person name="Campos-Telles M.P."/>
            <person name="Grau M."/>
            <person name="Mikheyev A.S."/>
        </authorList>
    </citation>
    <scope>NUCLEOTIDE SEQUENCE</scope>
    <source>
        <tissue evidence="1">Venom_gland</tissue>
    </source>
</reference>
<dbReference type="AlphaFoldDB" id="A0A2D4IUD8"/>
<reference evidence="1" key="1">
    <citation type="submission" date="2017-07" db="EMBL/GenBank/DDBJ databases">
        <authorList>
            <person name="Mikheyev A."/>
            <person name="Grau M."/>
        </authorList>
    </citation>
    <scope>NUCLEOTIDE SEQUENCE</scope>
    <source>
        <tissue evidence="1">Venom_gland</tissue>
    </source>
</reference>
<proteinExistence type="predicted"/>
<name>A0A2D4IUD8_MICLE</name>
<dbReference type="EMBL" id="IACK01122066">
    <property type="protein sequence ID" value="LAA87833.1"/>
    <property type="molecule type" value="Transcribed_RNA"/>
</dbReference>
<organism evidence="1">
    <name type="scientific">Micrurus lemniscatus lemniscatus</name>
    <dbReference type="NCBI Taxonomy" id="129467"/>
    <lineage>
        <taxon>Eukaryota</taxon>
        <taxon>Metazoa</taxon>
        <taxon>Chordata</taxon>
        <taxon>Craniata</taxon>
        <taxon>Vertebrata</taxon>
        <taxon>Euteleostomi</taxon>
        <taxon>Lepidosauria</taxon>
        <taxon>Squamata</taxon>
        <taxon>Bifurcata</taxon>
        <taxon>Unidentata</taxon>
        <taxon>Episquamata</taxon>
        <taxon>Toxicofera</taxon>
        <taxon>Serpentes</taxon>
        <taxon>Colubroidea</taxon>
        <taxon>Elapidae</taxon>
        <taxon>Elapinae</taxon>
        <taxon>Micrurus</taxon>
    </lineage>
</organism>
<evidence type="ECO:0000313" key="1">
    <source>
        <dbReference type="EMBL" id="LAA87833.1"/>
    </source>
</evidence>
<sequence length="123" mass="13671">MSSGHKGKMEYLQDRPCCFSYSPFSIPPTVNKANFLTWRCLQEQSCCCDVASSPQSCMHHTPPPGYLSCKGNKLMLEPDRTSQLPGISTAQQHPVRRRLAGLQLSSLSILITAWRSGKTTIEL</sequence>
<accession>A0A2D4IUD8</accession>
<protein>
    <submittedName>
        <fullName evidence="1">Uncharacterized protein</fullName>
    </submittedName>
</protein>